<dbReference type="InterPro" id="IPR016914">
    <property type="entry name" value="TrmL"/>
</dbReference>
<dbReference type="RefSeq" id="WP_034360492.1">
    <property type="nucleotide sequence ID" value="NZ_CAJUDB010000020.1"/>
</dbReference>
<dbReference type="InterPro" id="IPR029028">
    <property type="entry name" value="Alpha/beta_knot_MTases"/>
</dbReference>
<keyword evidence="3 6" id="KW-0808">Transferase</keyword>
<evidence type="ECO:0000256" key="1">
    <source>
        <dbReference type="ARBA" id="ARBA00022490"/>
    </source>
</evidence>
<comment type="catalytic activity">
    <reaction evidence="6">
        <text>cytidine(34) in tRNA + S-adenosyl-L-methionine = 2'-O-methylcytidine(34) in tRNA + S-adenosyl-L-homocysteine + H(+)</text>
        <dbReference type="Rhea" id="RHEA:43084"/>
        <dbReference type="Rhea" id="RHEA-COMP:10331"/>
        <dbReference type="Rhea" id="RHEA-COMP:10332"/>
        <dbReference type="ChEBI" id="CHEBI:15378"/>
        <dbReference type="ChEBI" id="CHEBI:57856"/>
        <dbReference type="ChEBI" id="CHEBI:59789"/>
        <dbReference type="ChEBI" id="CHEBI:74495"/>
        <dbReference type="ChEBI" id="CHEBI:82748"/>
        <dbReference type="EC" id="2.1.1.207"/>
    </reaction>
</comment>
<evidence type="ECO:0000313" key="10">
    <source>
        <dbReference type="Proteomes" id="UP000029707"/>
    </source>
</evidence>
<dbReference type="Proteomes" id="UP000029707">
    <property type="component" value="Unassembled WGS sequence"/>
</dbReference>
<evidence type="ECO:0000256" key="2">
    <source>
        <dbReference type="ARBA" id="ARBA00022603"/>
    </source>
</evidence>
<dbReference type="PANTHER" id="PTHR42971">
    <property type="entry name" value="TRNA (CYTIDINE(34)-2'-O)-METHYLTRANSFERASE"/>
    <property type="match status" value="1"/>
</dbReference>
<dbReference type="PIRSF" id="PIRSF029256">
    <property type="entry name" value="SpoU_TrmH_prd"/>
    <property type="match status" value="1"/>
</dbReference>
<keyword evidence="1 6" id="KW-0963">Cytoplasm</keyword>
<evidence type="ECO:0000256" key="7">
    <source>
        <dbReference type="PIRSR" id="PIRSR029256-1"/>
    </source>
</evidence>
<dbReference type="EC" id="2.1.1.207" evidence="6"/>
<comment type="caution">
    <text evidence="9">The sequence shown here is derived from an EMBL/GenBank/DDBJ whole genome shotgun (WGS) entry which is preliminary data.</text>
</comment>
<keyword evidence="4 6" id="KW-0949">S-adenosyl-L-methionine</keyword>
<dbReference type="HAMAP" id="MF_01885">
    <property type="entry name" value="tRNA_methyltr_TrmL"/>
    <property type="match status" value="1"/>
</dbReference>
<sequence length="158" mass="18293">MAVFHIVLVEPQIPQNTGNIGRLCVATDSILHLIHPLGFSTTQKELKRAGLDYWQYLQVYEWENLASFWATYTPNERHFFFSTKAQQIYYEADFSQGGFLYFGREDAGLNQDILQVNQKQVYKLPMKEGVRSINLATSVGAALYEGVRQSQIHKQWRE</sequence>
<dbReference type="OrthoDB" id="9789043at2"/>
<evidence type="ECO:0000256" key="3">
    <source>
        <dbReference type="ARBA" id="ARBA00022679"/>
    </source>
</evidence>
<comment type="caution">
    <text evidence="6">Lacks conserved residue(s) required for the propagation of feature annotation.</text>
</comment>
<evidence type="ECO:0000313" key="9">
    <source>
        <dbReference type="EMBL" id="TLE01047.1"/>
    </source>
</evidence>
<comment type="function">
    <text evidence="6">Could methylate the ribose at the nucleotide 34 wobble position in tRNA.</text>
</comment>
<evidence type="ECO:0000256" key="5">
    <source>
        <dbReference type="ARBA" id="ARBA00022694"/>
    </source>
</evidence>
<keyword evidence="10" id="KW-1185">Reference proteome</keyword>
<dbReference type="GO" id="GO:0141102">
    <property type="term" value="F:tRNA (5-carboxymethylaminomethyluridine(34)-2'-O)-methyltransferase activity"/>
    <property type="evidence" value="ECO:0007669"/>
    <property type="project" value="RHEA"/>
</dbReference>
<organism evidence="9 10">
    <name type="scientific">Helicobacter japonicus</name>
    <dbReference type="NCBI Taxonomy" id="425400"/>
    <lineage>
        <taxon>Bacteria</taxon>
        <taxon>Pseudomonadati</taxon>
        <taxon>Campylobacterota</taxon>
        <taxon>Epsilonproteobacteria</taxon>
        <taxon>Campylobacterales</taxon>
        <taxon>Helicobacteraceae</taxon>
        <taxon>Helicobacter</taxon>
    </lineage>
</organism>
<proteinExistence type="inferred from homology"/>
<feature type="binding site" evidence="6 7">
    <location>
        <position position="103"/>
    </location>
    <ligand>
        <name>S-adenosyl-L-methionine</name>
        <dbReference type="ChEBI" id="CHEBI:59789"/>
    </ligand>
</feature>
<dbReference type="PANTHER" id="PTHR42971:SF1">
    <property type="entry name" value="TRNA (CYTIDINE(34)-2'-O)-METHYLTRANSFERASE"/>
    <property type="match status" value="1"/>
</dbReference>
<accession>A0A4U8TKY0</accession>
<comment type="similarity">
    <text evidence="6">Belongs to the class IV-like SAM-binding methyltransferase superfamily. RNA methyltransferase TrmH family. TrmL subfamily.</text>
</comment>
<dbReference type="GO" id="GO:0005737">
    <property type="term" value="C:cytoplasm"/>
    <property type="evidence" value="ECO:0007669"/>
    <property type="project" value="UniProtKB-SubCell"/>
</dbReference>
<keyword evidence="2 6" id="KW-0489">Methyltransferase</keyword>
<dbReference type="Pfam" id="PF00588">
    <property type="entry name" value="SpoU_methylase"/>
    <property type="match status" value="1"/>
</dbReference>
<dbReference type="AlphaFoldDB" id="A0A4U8TKY0"/>
<evidence type="ECO:0000259" key="8">
    <source>
        <dbReference type="Pfam" id="PF00588"/>
    </source>
</evidence>
<dbReference type="Gene3D" id="3.40.1280.10">
    <property type="match status" value="1"/>
</dbReference>
<feature type="binding site" evidence="6 7">
    <location>
        <position position="124"/>
    </location>
    <ligand>
        <name>S-adenosyl-L-methionine</name>
        <dbReference type="ChEBI" id="CHEBI:59789"/>
    </ligand>
</feature>
<evidence type="ECO:0000256" key="4">
    <source>
        <dbReference type="ARBA" id="ARBA00022691"/>
    </source>
</evidence>
<dbReference type="GO" id="GO:0002130">
    <property type="term" value="P:wobble position ribose methylation"/>
    <property type="evidence" value="ECO:0007669"/>
    <property type="project" value="TreeGrafter"/>
</dbReference>
<feature type="binding site" evidence="6 7">
    <location>
        <position position="132"/>
    </location>
    <ligand>
        <name>S-adenosyl-L-methionine</name>
        <dbReference type="ChEBI" id="CHEBI:59789"/>
    </ligand>
</feature>
<gene>
    <name evidence="9" type="ORF">LS65_006985</name>
</gene>
<dbReference type="InterPro" id="IPR029026">
    <property type="entry name" value="tRNA_m1G_MTases_N"/>
</dbReference>
<dbReference type="STRING" id="425400.LS65_00695"/>
<dbReference type="SUPFAM" id="SSF75217">
    <property type="entry name" value="alpha/beta knot"/>
    <property type="match status" value="1"/>
</dbReference>
<name>A0A4U8TKY0_9HELI</name>
<protein>
    <recommendedName>
        <fullName evidence="6">Putative tRNA (cytidine(34)-2'-O)-methyltransferase</fullName>
        <ecNumber evidence="6">2.1.1.207</ecNumber>
    </recommendedName>
    <alternativeName>
        <fullName evidence="6">tRNA (cytidine/uridine-2'-O-)-methyltransferase</fullName>
    </alternativeName>
</protein>
<dbReference type="EMBL" id="JRMQ02000009">
    <property type="protein sequence ID" value="TLE01047.1"/>
    <property type="molecule type" value="Genomic_DNA"/>
</dbReference>
<evidence type="ECO:0000256" key="6">
    <source>
        <dbReference type="HAMAP-Rule" id="MF_01885"/>
    </source>
</evidence>
<dbReference type="GO" id="GO:0141098">
    <property type="term" value="F:tRNA (cytidine(34)-2'-O)-methyltransferase activity"/>
    <property type="evidence" value="ECO:0007669"/>
    <property type="project" value="RHEA"/>
</dbReference>
<feature type="domain" description="tRNA/rRNA methyltransferase SpoU type" evidence="8">
    <location>
        <begin position="4"/>
        <end position="144"/>
    </location>
</feature>
<dbReference type="GO" id="GO:0003723">
    <property type="term" value="F:RNA binding"/>
    <property type="evidence" value="ECO:0007669"/>
    <property type="project" value="InterPro"/>
</dbReference>
<dbReference type="InterPro" id="IPR001537">
    <property type="entry name" value="SpoU_MeTrfase"/>
</dbReference>
<reference evidence="9 10" key="1">
    <citation type="journal article" date="2014" name="Genome Announc.">
        <title>Draft genome sequences of eight enterohepatic helicobacter species isolated from both laboratory and wild rodents.</title>
        <authorList>
            <person name="Sheh A."/>
            <person name="Shen Z."/>
            <person name="Fox J.G."/>
        </authorList>
    </citation>
    <scope>NUCLEOTIDE SEQUENCE [LARGE SCALE GENOMIC DNA]</scope>
    <source>
        <strain evidence="9 10">MIT 01-6451</strain>
    </source>
</reference>
<dbReference type="CDD" id="cd18094">
    <property type="entry name" value="SpoU-like_TrmL"/>
    <property type="match status" value="1"/>
</dbReference>
<comment type="catalytic activity">
    <reaction evidence="6">
        <text>5-carboxymethylaminomethyluridine(34) in tRNA(Leu) + S-adenosyl-L-methionine = 5-carboxymethylaminomethyl-2'-O-methyluridine(34) in tRNA(Leu) + S-adenosyl-L-homocysteine + H(+)</text>
        <dbReference type="Rhea" id="RHEA:43088"/>
        <dbReference type="Rhea" id="RHEA-COMP:10333"/>
        <dbReference type="Rhea" id="RHEA-COMP:10334"/>
        <dbReference type="ChEBI" id="CHEBI:15378"/>
        <dbReference type="ChEBI" id="CHEBI:57856"/>
        <dbReference type="ChEBI" id="CHEBI:59789"/>
        <dbReference type="ChEBI" id="CHEBI:74508"/>
        <dbReference type="ChEBI" id="CHEBI:74511"/>
        <dbReference type="EC" id="2.1.1.207"/>
    </reaction>
</comment>
<keyword evidence="5 6" id="KW-0819">tRNA processing</keyword>
<comment type="subcellular location">
    <subcellularLocation>
        <location evidence="6">Cytoplasm</location>
    </subcellularLocation>
</comment>